<feature type="transmembrane region" description="Helical" evidence="10">
    <location>
        <begin position="65"/>
        <end position="89"/>
    </location>
</feature>
<evidence type="ECO:0000256" key="7">
    <source>
        <dbReference type="ARBA" id="ARBA00023128"/>
    </source>
</evidence>
<reference evidence="11 12" key="1">
    <citation type="submission" date="2018-11" db="EMBL/GenBank/DDBJ databases">
        <authorList>
            <consortium name="Pathogen Informatics"/>
        </authorList>
    </citation>
    <scope>NUCLEOTIDE SEQUENCE [LARGE SCALE GENOMIC DNA]</scope>
</reference>
<dbReference type="GO" id="GO:0046933">
    <property type="term" value="F:proton-transporting ATP synthase activity, rotational mechanism"/>
    <property type="evidence" value="ECO:0007669"/>
    <property type="project" value="TreeGrafter"/>
</dbReference>
<keyword evidence="3 9" id="KW-0138">CF(0)</keyword>
<comment type="subunit">
    <text evidence="9">F-type ATPases have 2 components, CF(1) - the catalytic core - and CF(0) - the membrane proton channel. CF(1) and CF(0) have multiple subunits.</text>
</comment>
<keyword evidence="7 9" id="KW-0496">Mitochondrion</keyword>
<dbReference type="OrthoDB" id="67388at2759"/>
<keyword evidence="12" id="KW-1185">Reference proteome</keyword>
<dbReference type="STRING" id="318479.A0A3P7QSK3"/>
<evidence type="ECO:0000256" key="3">
    <source>
        <dbReference type="ARBA" id="ARBA00022547"/>
    </source>
</evidence>
<dbReference type="SUPFAM" id="SSF161060">
    <property type="entry name" value="ATP synthase B chain-like"/>
    <property type="match status" value="1"/>
</dbReference>
<keyword evidence="8 9" id="KW-0472">Membrane</keyword>
<dbReference type="GO" id="GO:0005743">
    <property type="term" value="C:mitochondrial inner membrane"/>
    <property type="evidence" value="ECO:0007669"/>
    <property type="project" value="UniProtKB-SubCell"/>
</dbReference>
<evidence type="ECO:0000313" key="12">
    <source>
        <dbReference type="Proteomes" id="UP000274756"/>
    </source>
</evidence>
<organism evidence="11 12">
    <name type="scientific">Dracunculus medinensis</name>
    <name type="common">Guinea worm</name>
    <dbReference type="NCBI Taxonomy" id="318479"/>
    <lineage>
        <taxon>Eukaryota</taxon>
        <taxon>Metazoa</taxon>
        <taxon>Ecdysozoa</taxon>
        <taxon>Nematoda</taxon>
        <taxon>Chromadorea</taxon>
        <taxon>Rhabditida</taxon>
        <taxon>Spirurina</taxon>
        <taxon>Dracunculoidea</taxon>
        <taxon>Dracunculidae</taxon>
        <taxon>Dracunculus</taxon>
    </lineage>
</organism>
<dbReference type="PANTHER" id="PTHR12733">
    <property type="entry name" value="MITOCHONDRIAL ATP SYNTHASE B CHAIN"/>
    <property type="match status" value="1"/>
</dbReference>
<dbReference type="Pfam" id="PF05405">
    <property type="entry name" value="Mt_ATP-synt_B"/>
    <property type="match status" value="1"/>
</dbReference>
<evidence type="ECO:0000256" key="10">
    <source>
        <dbReference type="SAM" id="Phobius"/>
    </source>
</evidence>
<keyword evidence="5 9" id="KW-0999">Mitochondrion inner membrane</keyword>
<dbReference type="InterPro" id="IPR008688">
    <property type="entry name" value="ATP_synth_Bsub_B/MI25"/>
</dbReference>
<comment type="function">
    <text evidence="9">Subunit b, of the mitochondrial membrane ATP synthase complex (F(1)F(0) ATP synthase or Complex V) that produces ATP from ADP in the presence of a proton gradient across the membrane which is generated by electron transport complexes of the respiratory chain. ATP synthase complex consist of a soluble F(1) head domain - the catalytic core - and a membrane F(1) domain - the membrane proton channel. These two domains are linked by a central stalk rotating inside the F(1) region and a stationary peripheral stalk. During catalysis, ATP synthesis in the catalytic domain of F(1) is coupled via a rotary mechanism of the central stalk subunits to proton translocation. In vivo, can only synthesize ATP although its ATP hydrolase activity can be activated artificially in vitro. Part of the complex F(0) domain. Part of the complex F(0) domain and the peripheric stalk, which acts as a stator to hold the catalytic alpha(3)beta(3) subcomplex and subunit a/ATP6 static relative to the rotary elements.</text>
</comment>
<feature type="transmembrane region" description="Helical" evidence="10">
    <location>
        <begin position="216"/>
        <end position="236"/>
    </location>
</feature>
<proteinExistence type="inferred from homology"/>
<gene>
    <name evidence="11" type="ORF">DME_LOCUS9254</name>
</gene>
<dbReference type="Proteomes" id="UP000274756">
    <property type="component" value="Unassembled WGS sequence"/>
</dbReference>
<evidence type="ECO:0000256" key="5">
    <source>
        <dbReference type="ARBA" id="ARBA00022792"/>
    </source>
</evidence>
<keyword evidence="2 9" id="KW-0813">Transport</keyword>
<feature type="transmembrane region" description="Helical" evidence="10">
    <location>
        <begin position="101"/>
        <end position="122"/>
    </location>
</feature>
<keyword evidence="10" id="KW-0812">Transmembrane</keyword>
<dbReference type="AlphaFoldDB" id="A0A3P7QSK3"/>
<protein>
    <recommendedName>
        <fullName evidence="9">ATP synthase subunit b</fullName>
    </recommendedName>
</protein>
<evidence type="ECO:0000256" key="1">
    <source>
        <dbReference type="ARBA" id="ARBA00007479"/>
    </source>
</evidence>
<sequence>MKGETKPYETRFKKNLEEEWVAPVPLPPMPKDFKEYPERDLVNYPFPARFMYAPKTRMLMFPDSWFTAFYNITGISGIFGILCIFFINIQLWNQKLKCSNFQVLTFSFLALMPFYQLNNYLFRKVTAKHEKYKKLMADELADCQKKKKDVIDTVESIKLIKENFPSIFEENMAIQLEAAYRKNVEMVNMEMKRRLDYLRETQETKKRFAKEHMLKWIIDSVTFANLFKLIFIFQAFNQKLLQFRRFSFT</sequence>
<keyword evidence="10" id="KW-1133">Transmembrane helix</keyword>
<keyword evidence="4 9" id="KW-0375">Hydrogen ion transport</keyword>
<dbReference type="EMBL" id="UYYG01001178">
    <property type="protein sequence ID" value="VDN59281.1"/>
    <property type="molecule type" value="Genomic_DNA"/>
</dbReference>
<evidence type="ECO:0000256" key="8">
    <source>
        <dbReference type="ARBA" id="ARBA00023136"/>
    </source>
</evidence>
<keyword evidence="6 9" id="KW-0406">Ion transport</keyword>
<name>A0A3P7QSK3_DRAME</name>
<dbReference type="InterPro" id="IPR013837">
    <property type="entry name" value="ATP_synth_F0_suB"/>
</dbReference>
<evidence type="ECO:0000313" key="11">
    <source>
        <dbReference type="EMBL" id="VDN59281.1"/>
    </source>
</evidence>
<dbReference type="PANTHER" id="PTHR12733:SF3">
    <property type="entry name" value="ATP SYNTHASE F(0) COMPLEX SUBUNIT B1, MITOCHONDRIAL"/>
    <property type="match status" value="1"/>
</dbReference>
<comment type="subcellular location">
    <subcellularLocation>
        <location evidence="9">Mitochondrion</location>
    </subcellularLocation>
    <subcellularLocation>
        <location evidence="9">Mitochondrion inner membrane</location>
    </subcellularLocation>
</comment>
<dbReference type="Gene3D" id="1.20.5.2210">
    <property type="match status" value="1"/>
</dbReference>
<comment type="similarity">
    <text evidence="1 9">Belongs to the eukaryotic ATPase B chain family.</text>
</comment>
<dbReference type="GO" id="GO:0045259">
    <property type="term" value="C:proton-transporting ATP synthase complex"/>
    <property type="evidence" value="ECO:0007669"/>
    <property type="project" value="UniProtKB-KW"/>
</dbReference>
<evidence type="ECO:0000256" key="9">
    <source>
        <dbReference type="RuleBase" id="RU368017"/>
    </source>
</evidence>
<accession>A0A3P7QSK3</accession>
<evidence type="ECO:0000256" key="4">
    <source>
        <dbReference type="ARBA" id="ARBA00022781"/>
    </source>
</evidence>
<evidence type="ECO:0000256" key="2">
    <source>
        <dbReference type="ARBA" id="ARBA00022448"/>
    </source>
</evidence>
<evidence type="ECO:0000256" key="6">
    <source>
        <dbReference type="ARBA" id="ARBA00023065"/>
    </source>
</evidence>